<keyword evidence="2" id="KW-0493">Microtubule</keyword>
<accession>X6L9I9</accession>
<evidence type="ECO:0000256" key="3">
    <source>
        <dbReference type="ARBA" id="ARBA00022741"/>
    </source>
</evidence>
<dbReference type="GO" id="GO:0005525">
    <property type="term" value="F:GTP binding"/>
    <property type="evidence" value="ECO:0007669"/>
    <property type="project" value="UniProtKB-KW"/>
</dbReference>
<dbReference type="AlphaFoldDB" id="X6L9I9"/>
<evidence type="ECO:0000313" key="5">
    <source>
        <dbReference type="EMBL" id="ETN98015.1"/>
    </source>
</evidence>
<gene>
    <name evidence="5" type="ORF">RFI_39507</name>
</gene>
<name>X6L9I9_RETFI</name>
<sequence>EIFLLYLINNIVDVAEVFKNDPFKKKKTISILCERFCLVSETKKLQEILHIIKNTHIRIYAIYLNKKADSFGTKCDWIYVDANIHGLQEKIKNRVFDISINILSTSIVWPYNVLLAVSSLFCYDDITLVFDNKTICNMCQMNMHIAKPDVNNINRLVAKAILSMTILLRLDRELHNSLNELQASLISL</sequence>
<keyword evidence="6" id="KW-1185">Reference proteome</keyword>
<feature type="non-terminal residue" evidence="5">
    <location>
        <position position="1"/>
    </location>
</feature>
<dbReference type="SUPFAM" id="SSF52490">
    <property type="entry name" value="Tubulin nucleotide-binding domain-like"/>
    <property type="match status" value="1"/>
</dbReference>
<comment type="similarity">
    <text evidence="1">Belongs to the tubulin family.</text>
</comment>
<dbReference type="Gene3D" id="3.40.50.1440">
    <property type="entry name" value="Tubulin/FtsZ, GTPase domain"/>
    <property type="match status" value="1"/>
</dbReference>
<evidence type="ECO:0000256" key="2">
    <source>
        <dbReference type="ARBA" id="ARBA00022701"/>
    </source>
</evidence>
<keyword evidence="3" id="KW-0547">Nucleotide-binding</keyword>
<evidence type="ECO:0000256" key="1">
    <source>
        <dbReference type="ARBA" id="ARBA00009636"/>
    </source>
</evidence>
<protein>
    <submittedName>
        <fullName evidence="5">Tubulin alpha chain</fullName>
    </submittedName>
</protein>
<evidence type="ECO:0000256" key="4">
    <source>
        <dbReference type="ARBA" id="ARBA00023134"/>
    </source>
</evidence>
<comment type="caution">
    <text evidence="5">The sequence shown here is derived from an EMBL/GenBank/DDBJ whole genome shotgun (WGS) entry which is preliminary data.</text>
</comment>
<dbReference type="GO" id="GO:0007017">
    <property type="term" value="P:microtubule-based process"/>
    <property type="evidence" value="ECO:0007669"/>
    <property type="project" value="InterPro"/>
</dbReference>
<dbReference type="Proteomes" id="UP000023152">
    <property type="component" value="Unassembled WGS sequence"/>
</dbReference>
<dbReference type="GO" id="GO:0005874">
    <property type="term" value="C:microtubule"/>
    <property type="evidence" value="ECO:0007669"/>
    <property type="project" value="UniProtKB-KW"/>
</dbReference>
<proteinExistence type="inferred from homology"/>
<evidence type="ECO:0000313" key="6">
    <source>
        <dbReference type="Proteomes" id="UP000023152"/>
    </source>
</evidence>
<dbReference type="EMBL" id="ASPP01047909">
    <property type="protein sequence ID" value="ETN98015.1"/>
    <property type="molecule type" value="Genomic_DNA"/>
</dbReference>
<dbReference type="PANTHER" id="PTHR11588">
    <property type="entry name" value="TUBULIN"/>
    <property type="match status" value="1"/>
</dbReference>
<dbReference type="InterPro" id="IPR036525">
    <property type="entry name" value="Tubulin/FtsZ_GTPase_sf"/>
</dbReference>
<reference evidence="5 6" key="1">
    <citation type="journal article" date="2013" name="Curr. Biol.">
        <title>The Genome of the Foraminiferan Reticulomyxa filosa.</title>
        <authorList>
            <person name="Glockner G."/>
            <person name="Hulsmann N."/>
            <person name="Schleicher M."/>
            <person name="Noegel A.A."/>
            <person name="Eichinger L."/>
            <person name="Gallinger C."/>
            <person name="Pawlowski J."/>
            <person name="Sierra R."/>
            <person name="Euteneuer U."/>
            <person name="Pillet L."/>
            <person name="Moustafa A."/>
            <person name="Platzer M."/>
            <person name="Groth M."/>
            <person name="Szafranski K."/>
            <person name="Schliwa M."/>
        </authorList>
    </citation>
    <scope>NUCLEOTIDE SEQUENCE [LARGE SCALE GENOMIC DNA]</scope>
</reference>
<dbReference type="InterPro" id="IPR000217">
    <property type="entry name" value="Tubulin"/>
</dbReference>
<organism evidence="5 6">
    <name type="scientific">Reticulomyxa filosa</name>
    <dbReference type="NCBI Taxonomy" id="46433"/>
    <lineage>
        <taxon>Eukaryota</taxon>
        <taxon>Sar</taxon>
        <taxon>Rhizaria</taxon>
        <taxon>Retaria</taxon>
        <taxon>Foraminifera</taxon>
        <taxon>Monothalamids</taxon>
        <taxon>Reticulomyxidae</taxon>
        <taxon>Reticulomyxa</taxon>
    </lineage>
</organism>
<keyword evidence="4" id="KW-0342">GTP-binding</keyword>